<evidence type="ECO:0000256" key="2">
    <source>
        <dbReference type="SAM" id="Phobius"/>
    </source>
</evidence>
<dbReference type="PANTHER" id="PTHR33365">
    <property type="entry name" value="YALI0B05434P"/>
    <property type="match status" value="1"/>
</dbReference>
<dbReference type="AlphaFoldDB" id="A0A1Y6M0W4"/>
<keyword evidence="2" id="KW-1133">Transmembrane helix</keyword>
<dbReference type="Proteomes" id="UP000215453">
    <property type="component" value="Chromosome 12"/>
</dbReference>
<sequence>MMLRRETVMYLDQTKAVDFENQSLLSGGRTNQNGTAQRWWPPWALLLPILTASHILSAAFGYGLGKLNAGNNEQPISPWMSSVDRSYHMARFNAFENPNNFTLDSAHGGHDVEDYWIEAGTYAKAVLVPMEYAEDFGLDRNIHQYFEPSTAHVPYAGFPANIQAMHQMHCIDFLRQGLFFNYEFYRSIHPVAWIDSTPELIVKHLSHCIDVLRQHVMCEADLRVTGFLKNGPPDFATEKQCRNFTAVRDFAVEHQWEGADDNQDVDDHHRGYRTVVPPRLSAEELWRGY</sequence>
<dbReference type="PANTHER" id="PTHR33365:SF6">
    <property type="entry name" value="OXIDASE USTYA"/>
    <property type="match status" value="1"/>
</dbReference>
<reference evidence="3 4" key="1">
    <citation type="submission" date="2016-10" db="EMBL/GenBank/DDBJ databases">
        <authorList>
            <person name="Varghese N."/>
        </authorList>
    </citation>
    <scope>NUCLEOTIDE SEQUENCE [LARGE SCALE GENOMIC DNA]</scope>
</reference>
<comment type="similarity">
    <text evidence="1">Belongs to the ustYa family.</text>
</comment>
<evidence type="ECO:0008006" key="5">
    <source>
        <dbReference type="Google" id="ProtNLM"/>
    </source>
</evidence>
<proteinExistence type="inferred from homology"/>
<dbReference type="InterPro" id="IPR021765">
    <property type="entry name" value="UstYa-like"/>
</dbReference>
<dbReference type="EMBL" id="LT882687">
    <property type="protein sequence ID" value="SMY29350.1"/>
    <property type="molecule type" value="Genomic_DNA"/>
</dbReference>
<dbReference type="Pfam" id="PF11807">
    <property type="entry name" value="UstYa"/>
    <property type="match status" value="1"/>
</dbReference>
<dbReference type="GO" id="GO:0043386">
    <property type="term" value="P:mycotoxin biosynthetic process"/>
    <property type="evidence" value="ECO:0007669"/>
    <property type="project" value="InterPro"/>
</dbReference>
<organism evidence="3 4">
    <name type="scientific">Zymoseptoria tritici ST99CH_1A5</name>
    <dbReference type="NCBI Taxonomy" id="1276529"/>
    <lineage>
        <taxon>Eukaryota</taxon>
        <taxon>Fungi</taxon>
        <taxon>Dikarya</taxon>
        <taxon>Ascomycota</taxon>
        <taxon>Pezizomycotina</taxon>
        <taxon>Dothideomycetes</taxon>
        <taxon>Dothideomycetidae</taxon>
        <taxon>Mycosphaerellales</taxon>
        <taxon>Mycosphaerellaceae</taxon>
        <taxon>Zymoseptoria</taxon>
    </lineage>
</organism>
<name>A0A1Y6M0W4_ZYMTR</name>
<evidence type="ECO:0000313" key="4">
    <source>
        <dbReference type="Proteomes" id="UP000215453"/>
    </source>
</evidence>
<accession>A0A1Y6M0W4</accession>
<evidence type="ECO:0000313" key="3">
    <source>
        <dbReference type="EMBL" id="SMY29350.1"/>
    </source>
</evidence>
<evidence type="ECO:0000256" key="1">
    <source>
        <dbReference type="ARBA" id="ARBA00035112"/>
    </source>
</evidence>
<keyword evidence="2" id="KW-0812">Transmembrane</keyword>
<feature type="transmembrane region" description="Helical" evidence="2">
    <location>
        <begin position="43"/>
        <end position="64"/>
    </location>
</feature>
<protein>
    <recommendedName>
        <fullName evidence="5">Tat pathway signal sequence</fullName>
    </recommendedName>
</protein>
<gene>
    <name evidence="3" type="ORF">ZT1A5_G10797</name>
</gene>
<keyword evidence="2" id="KW-0472">Membrane</keyword>